<evidence type="ECO:0000313" key="2">
    <source>
        <dbReference type="Proteomes" id="UP000178347"/>
    </source>
</evidence>
<organism evidence="1 2">
    <name type="scientific">Candidatus Magasanikbacteria bacterium RIFCSPLOWO2_12_FULL_43_12</name>
    <dbReference type="NCBI Taxonomy" id="1798692"/>
    <lineage>
        <taxon>Bacteria</taxon>
        <taxon>Candidatus Magasanikiibacteriota</taxon>
    </lineage>
</organism>
<proteinExistence type="predicted"/>
<comment type="caution">
    <text evidence="1">The sequence shown here is derived from an EMBL/GenBank/DDBJ whole genome shotgun (WGS) entry which is preliminary data.</text>
</comment>
<dbReference type="EMBL" id="MFQN01000013">
    <property type="protein sequence ID" value="OGH74505.1"/>
    <property type="molecule type" value="Genomic_DNA"/>
</dbReference>
<sequence length="72" mass="7752">MGNSNPKREAVDAVVARAIHHPGGYELVHQTDDGAGGYERHTIFAVHPTTGEPLKDDDGIICELFRPTIVAS</sequence>
<reference evidence="1 2" key="1">
    <citation type="journal article" date="2016" name="Nat. Commun.">
        <title>Thousands of microbial genomes shed light on interconnected biogeochemical processes in an aquifer system.</title>
        <authorList>
            <person name="Anantharaman K."/>
            <person name="Brown C.T."/>
            <person name="Hug L.A."/>
            <person name="Sharon I."/>
            <person name="Castelle C.J."/>
            <person name="Probst A.J."/>
            <person name="Thomas B.C."/>
            <person name="Singh A."/>
            <person name="Wilkins M.J."/>
            <person name="Karaoz U."/>
            <person name="Brodie E.L."/>
            <person name="Williams K.H."/>
            <person name="Hubbard S.S."/>
            <person name="Banfield J.F."/>
        </authorList>
    </citation>
    <scope>NUCLEOTIDE SEQUENCE [LARGE SCALE GENOMIC DNA]</scope>
</reference>
<name>A0A1F6MS59_9BACT</name>
<evidence type="ECO:0000313" key="1">
    <source>
        <dbReference type="EMBL" id="OGH74505.1"/>
    </source>
</evidence>
<gene>
    <name evidence="1" type="ORF">A3G00_01810</name>
</gene>
<dbReference type="Proteomes" id="UP000178347">
    <property type="component" value="Unassembled WGS sequence"/>
</dbReference>
<dbReference type="AlphaFoldDB" id="A0A1F6MS59"/>
<dbReference type="STRING" id="1798692.A3G00_01810"/>
<protein>
    <submittedName>
        <fullName evidence="1">Uncharacterized protein</fullName>
    </submittedName>
</protein>
<accession>A0A1F6MS59</accession>